<organism evidence="1 2">
    <name type="scientific">Microcoleus asticus IPMA8</name>
    <dbReference type="NCBI Taxonomy" id="2563858"/>
    <lineage>
        <taxon>Bacteria</taxon>
        <taxon>Bacillati</taxon>
        <taxon>Cyanobacteriota</taxon>
        <taxon>Cyanophyceae</taxon>
        <taxon>Oscillatoriophycideae</taxon>
        <taxon>Oscillatoriales</taxon>
        <taxon>Microcoleaceae</taxon>
        <taxon>Microcoleus</taxon>
        <taxon>Microcoleus asticus</taxon>
    </lineage>
</organism>
<keyword evidence="2" id="KW-1185">Reference proteome</keyword>
<protein>
    <submittedName>
        <fullName evidence="1">Uncharacterized protein</fullName>
    </submittedName>
</protein>
<dbReference type="EMBL" id="SRRZ01000152">
    <property type="protein sequence ID" value="NQE37783.1"/>
    <property type="molecule type" value="Genomic_DNA"/>
</dbReference>
<proteinExistence type="predicted"/>
<dbReference type="Proteomes" id="UP000702425">
    <property type="component" value="Unassembled WGS sequence"/>
</dbReference>
<evidence type="ECO:0000313" key="2">
    <source>
        <dbReference type="Proteomes" id="UP000702425"/>
    </source>
</evidence>
<reference evidence="1 2" key="1">
    <citation type="journal article" date="2020" name="Sci. Rep.">
        <title>A novel cyanobacterial geosmin producer, revising GeoA distribution and dispersion patterns in Bacteria.</title>
        <authorList>
            <person name="Churro C."/>
            <person name="Semedo-Aguiar A.P."/>
            <person name="Silva A.D."/>
            <person name="Pereira-Leal J.B."/>
            <person name="Leite R.B."/>
        </authorList>
    </citation>
    <scope>NUCLEOTIDE SEQUENCE [LARGE SCALE GENOMIC DNA]</scope>
    <source>
        <strain evidence="1 2">IPMA8</strain>
    </source>
</reference>
<dbReference type="RefSeq" id="WP_172192096.1">
    <property type="nucleotide sequence ID" value="NZ_CAWPPK010000060.1"/>
</dbReference>
<name>A0ABX2D7J1_9CYAN</name>
<evidence type="ECO:0000313" key="1">
    <source>
        <dbReference type="EMBL" id="NQE37783.1"/>
    </source>
</evidence>
<accession>A0ABX2D7J1</accession>
<sequence length="67" mass="7919">MIAKLHNDTSVVIIEIQFLNRQALDQLALYNTAKIDGTKLMIEELYKGFQTEIYFREIQTPQLRFDQ</sequence>
<comment type="caution">
    <text evidence="1">The sequence shown here is derived from an EMBL/GenBank/DDBJ whole genome shotgun (WGS) entry which is preliminary data.</text>
</comment>
<gene>
    <name evidence="1" type="ORF">E5S67_05564</name>
</gene>